<evidence type="ECO:0000256" key="14">
    <source>
        <dbReference type="ARBA" id="ARBA00031019"/>
    </source>
</evidence>
<keyword evidence="9" id="KW-0249">Electron transport</keyword>
<comment type="catalytic activity">
    <reaction evidence="15">
        <text>a ubiquinone + NADH + 5 H(+)(in) = a ubiquinol + NAD(+) + 4 H(+)(out)</text>
        <dbReference type="Rhea" id="RHEA:29091"/>
        <dbReference type="Rhea" id="RHEA-COMP:9565"/>
        <dbReference type="Rhea" id="RHEA-COMP:9566"/>
        <dbReference type="ChEBI" id="CHEBI:15378"/>
        <dbReference type="ChEBI" id="CHEBI:16389"/>
        <dbReference type="ChEBI" id="CHEBI:17976"/>
        <dbReference type="ChEBI" id="CHEBI:57540"/>
        <dbReference type="ChEBI" id="CHEBI:57945"/>
        <dbReference type="EC" id="7.1.1.2"/>
    </reaction>
</comment>
<keyword evidence="11" id="KW-0520">NAD</keyword>
<keyword evidence="12 17" id="KW-0496">Mitochondrion</keyword>
<evidence type="ECO:0000256" key="13">
    <source>
        <dbReference type="ARBA" id="ARBA00023136"/>
    </source>
</evidence>
<comment type="subcellular location">
    <subcellularLocation>
        <location evidence="1">Mitochondrion membrane</location>
        <topology evidence="1">Multi-pass membrane protein</topology>
    </subcellularLocation>
</comment>
<evidence type="ECO:0000256" key="3">
    <source>
        <dbReference type="ARBA" id="ARBA00012944"/>
    </source>
</evidence>
<dbReference type="AlphaFoldDB" id="A0A342KAD8"/>
<dbReference type="Proteomes" id="UP000494040">
    <property type="component" value="Unassembled WGS sequence"/>
</dbReference>
<evidence type="ECO:0000256" key="9">
    <source>
        <dbReference type="ARBA" id="ARBA00022982"/>
    </source>
</evidence>
<dbReference type="OrthoDB" id="6630478at2759"/>
<feature type="transmembrane region" description="Helical" evidence="16">
    <location>
        <begin position="129"/>
        <end position="150"/>
    </location>
</feature>
<name>A0A342KAD8_CIMLE</name>
<feature type="transmembrane region" description="Helical" evidence="16">
    <location>
        <begin position="48"/>
        <end position="70"/>
    </location>
</feature>
<evidence type="ECO:0000256" key="10">
    <source>
        <dbReference type="ARBA" id="ARBA00022989"/>
    </source>
</evidence>
<protein>
    <recommendedName>
        <fullName evidence="4">NADH-ubiquinone oxidoreductase chain 6</fullName>
        <ecNumber evidence="3">7.1.1.2</ecNumber>
    </recommendedName>
    <alternativeName>
        <fullName evidence="14">NADH dehydrogenase subunit 6</fullName>
    </alternativeName>
</protein>
<keyword evidence="7 16" id="KW-0812">Transmembrane</keyword>
<evidence type="ECO:0000256" key="11">
    <source>
        <dbReference type="ARBA" id="ARBA00023027"/>
    </source>
</evidence>
<keyword evidence="8" id="KW-1278">Translocase</keyword>
<evidence type="ECO:0000256" key="2">
    <source>
        <dbReference type="ARBA" id="ARBA00005698"/>
    </source>
</evidence>
<reference evidence="18" key="2">
    <citation type="submission" date="2022-01" db="UniProtKB">
        <authorList>
            <consortium name="EnsemblMetazoa"/>
        </authorList>
    </citation>
    <scope>IDENTIFICATION</scope>
</reference>
<keyword evidence="10 16" id="KW-1133">Transmembrane helix</keyword>
<evidence type="ECO:0000256" key="1">
    <source>
        <dbReference type="ARBA" id="ARBA00004225"/>
    </source>
</evidence>
<dbReference type="EMBL" id="KU350871">
    <property type="protein sequence ID" value="AMY60001.1"/>
    <property type="molecule type" value="Genomic_DNA"/>
</dbReference>
<accession>A0A342KAD8</accession>
<dbReference type="RefSeq" id="YP_009250842.1">
    <property type="nucleotide sequence ID" value="NC_030043.1"/>
</dbReference>
<evidence type="ECO:0000313" key="17">
    <source>
        <dbReference type="EMBL" id="AMY60001.1"/>
    </source>
</evidence>
<evidence type="ECO:0000256" key="4">
    <source>
        <dbReference type="ARBA" id="ARBA00021095"/>
    </source>
</evidence>
<keyword evidence="19" id="KW-1185">Reference proteome</keyword>
<evidence type="ECO:0000256" key="12">
    <source>
        <dbReference type="ARBA" id="ARBA00023128"/>
    </source>
</evidence>
<evidence type="ECO:0000256" key="5">
    <source>
        <dbReference type="ARBA" id="ARBA00022448"/>
    </source>
</evidence>
<keyword evidence="13 16" id="KW-0472">Membrane</keyword>
<comment type="similarity">
    <text evidence="2">Belongs to the complex I subunit 6 family.</text>
</comment>
<geneLocation type="mitochondrion" evidence="17"/>
<evidence type="ECO:0000313" key="19">
    <source>
        <dbReference type="Proteomes" id="UP000494040"/>
    </source>
</evidence>
<dbReference type="EnsemblMetazoa" id="GeneID_27787564_df_mr">
    <property type="protein sequence ID" value="YP_009250842.1"/>
    <property type="gene ID" value="GeneID_27787564"/>
</dbReference>
<dbReference type="PANTHER" id="PTHR11435:SF1">
    <property type="entry name" value="NADH-UBIQUINONE OXIDOREDUCTASE CHAIN 6"/>
    <property type="match status" value="1"/>
</dbReference>
<keyword evidence="5" id="KW-0813">Transport</keyword>
<evidence type="ECO:0000256" key="8">
    <source>
        <dbReference type="ARBA" id="ARBA00022967"/>
    </source>
</evidence>
<organism evidence="17">
    <name type="scientific">Cimex lectularius</name>
    <name type="common">Bed bug</name>
    <name type="synonym">Acanthia lectularia</name>
    <dbReference type="NCBI Taxonomy" id="79782"/>
    <lineage>
        <taxon>Eukaryota</taxon>
        <taxon>Metazoa</taxon>
        <taxon>Ecdysozoa</taxon>
        <taxon>Arthropoda</taxon>
        <taxon>Hexapoda</taxon>
        <taxon>Insecta</taxon>
        <taxon>Pterygota</taxon>
        <taxon>Neoptera</taxon>
        <taxon>Paraneoptera</taxon>
        <taxon>Hemiptera</taxon>
        <taxon>Heteroptera</taxon>
        <taxon>Panheteroptera</taxon>
        <taxon>Cimicomorpha</taxon>
        <taxon>Cimicidae</taxon>
        <taxon>Cimex</taxon>
    </lineage>
</organism>
<dbReference type="CTD" id="4541"/>
<evidence type="ECO:0000256" key="16">
    <source>
        <dbReference type="SAM" id="Phobius"/>
    </source>
</evidence>
<keyword evidence="6" id="KW-0679">Respiratory chain</keyword>
<dbReference type="VEuPathDB" id="VectorBase:GeneID_27787564"/>
<dbReference type="GeneID" id="27787564"/>
<dbReference type="GO" id="GO:0008137">
    <property type="term" value="F:NADH dehydrogenase (ubiquinone) activity"/>
    <property type="evidence" value="ECO:0007669"/>
    <property type="project" value="UniProtKB-EC"/>
</dbReference>
<reference evidence="17" key="1">
    <citation type="journal article" date="2016" name="Mitochondrial DNA Part B Resour">
        <title>The mitogenome of the bed bug Cimex lectularius (Hemiptera: Cimicidae).</title>
        <authorList>
            <person name="Kolokotronis S.-O."/>
            <person name="Foox J."/>
            <person name="Rosenfeld J.A."/>
            <person name="Brugler M.R."/>
            <person name="Reeves D."/>
            <person name="Benoit J.B."/>
            <person name="Booth W."/>
            <person name="Robinson G."/>
            <person name="Steffen M."/>
            <person name="Palli S.R."/>
            <person name="Schal C."/>
            <person name="Richards S."/>
            <person name="Sorkin L.N."/>
            <person name="Amato G."/>
            <person name="Mason C.E."/>
            <person name="Siddall M.E."/>
            <person name="DeSalle R."/>
        </authorList>
    </citation>
    <scope>NUCLEOTIDE SEQUENCE</scope>
    <source>
        <strain evidence="17">Har-73</strain>
    </source>
</reference>
<dbReference type="InterPro" id="IPR050269">
    <property type="entry name" value="ComplexI_Subunit6"/>
</dbReference>
<feature type="transmembrane region" description="Helical" evidence="16">
    <location>
        <begin position="82"/>
        <end position="101"/>
    </location>
</feature>
<sequence>MIIMIIMMLISIYFIKSKHPLSMGITLIFQSICISMLTGMISSFLFSYIMMMIMLSGMLVLFMYMSNVASNEKFYMTSKNSLLILLIPLLMMKQDSIMYNLHNYKTNSTMKYDISTSLSKLFSSETVPLIMMMVLYLFFTMIVISSIVNIHEGPMRSKS</sequence>
<dbReference type="PANTHER" id="PTHR11435">
    <property type="entry name" value="NADH UBIQUINONE OXIDOREDUCTASE SUBUNIT ND6"/>
    <property type="match status" value="1"/>
</dbReference>
<feature type="transmembrane region" description="Helical" evidence="16">
    <location>
        <begin position="21"/>
        <end position="42"/>
    </location>
</feature>
<dbReference type="OMA" id="WFSYVLF"/>
<proteinExistence type="inferred from homology"/>
<evidence type="ECO:0000256" key="6">
    <source>
        <dbReference type="ARBA" id="ARBA00022660"/>
    </source>
</evidence>
<evidence type="ECO:0000313" key="18">
    <source>
        <dbReference type="EnsemblMetazoa" id="YP_009250842.1"/>
    </source>
</evidence>
<gene>
    <name evidence="17" type="primary">ND6</name>
</gene>
<evidence type="ECO:0000256" key="15">
    <source>
        <dbReference type="ARBA" id="ARBA00049551"/>
    </source>
</evidence>
<dbReference type="KEGG" id="clec:27787564"/>
<dbReference type="GO" id="GO:0031966">
    <property type="term" value="C:mitochondrial membrane"/>
    <property type="evidence" value="ECO:0007669"/>
    <property type="project" value="UniProtKB-SubCell"/>
</dbReference>
<dbReference type="EC" id="7.1.1.2" evidence="3"/>
<evidence type="ECO:0000256" key="7">
    <source>
        <dbReference type="ARBA" id="ARBA00022692"/>
    </source>
</evidence>